<dbReference type="CDD" id="cd02440">
    <property type="entry name" value="AdoMet_MTases"/>
    <property type="match status" value="1"/>
</dbReference>
<evidence type="ECO:0000313" key="5">
    <source>
        <dbReference type="EMBL" id="EDM52501.1"/>
    </source>
</evidence>
<keyword evidence="4" id="KW-0479">Metal-binding</keyword>
<keyword evidence="4" id="KW-0819">tRNA processing</keyword>
<reference evidence="5 6" key="1">
    <citation type="submission" date="2007-03" db="EMBL/GenBank/DDBJ databases">
        <authorList>
            <person name="Fulton L."/>
            <person name="Clifton S."/>
            <person name="Fulton B."/>
            <person name="Xu J."/>
            <person name="Minx P."/>
            <person name="Pepin K.H."/>
            <person name="Johnson M."/>
            <person name="Thiruvilangam P."/>
            <person name="Bhonagiri V."/>
            <person name="Nash W.E."/>
            <person name="Mardis E.R."/>
            <person name="Wilson R.K."/>
        </authorList>
    </citation>
    <scope>NUCLEOTIDE SEQUENCE [LARGE SCALE GENOMIC DNA]</scope>
    <source>
        <strain evidence="5 6">ATCC 27560</strain>
    </source>
</reference>
<keyword evidence="3 4" id="KW-0949">S-adenosyl-L-methionine</keyword>
<comment type="catalytic activity">
    <reaction evidence="4">
        <text>5-hydroxyuridine(34) in tRNA + S-adenosyl-L-methionine = 5-methoxyuridine(34) in tRNA + S-adenosyl-L-homocysteine + H(+)</text>
        <dbReference type="Rhea" id="RHEA:60524"/>
        <dbReference type="Rhea" id="RHEA-COMP:13381"/>
        <dbReference type="Rhea" id="RHEA-COMP:15591"/>
        <dbReference type="ChEBI" id="CHEBI:15378"/>
        <dbReference type="ChEBI" id="CHEBI:57856"/>
        <dbReference type="ChEBI" id="CHEBI:59789"/>
        <dbReference type="ChEBI" id="CHEBI:136877"/>
        <dbReference type="ChEBI" id="CHEBI:143860"/>
    </reaction>
</comment>
<dbReference type="InterPro" id="IPR043675">
    <property type="entry name" value="TrmR_methyltr"/>
</dbReference>
<gene>
    <name evidence="4" type="primary">trmR</name>
    <name evidence="5" type="ORF">EUBVEN_00257</name>
</gene>
<dbReference type="PANTHER" id="PTHR10509:SF14">
    <property type="entry name" value="CAFFEOYL-COA O-METHYLTRANSFERASE 3-RELATED"/>
    <property type="match status" value="1"/>
</dbReference>
<dbReference type="EC" id="2.1.1.-" evidence="4"/>
<dbReference type="eggNOG" id="COG4122">
    <property type="taxonomic scope" value="Bacteria"/>
</dbReference>
<comment type="subunit">
    <text evidence="4">Homodimer.</text>
</comment>
<dbReference type="PANTHER" id="PTHR10509">
    <property type="entry name" value="O-METHYLTRANSFERASE-RELATED"/>
    <property type="match status" value="1"/>
</dbReference>
<proteinExistence type="inferred from homology"/>
<dbReference type="InterPro" id="IPR002935">
    <property type="entry name" value="SAM_O-MeTrfase"/>
</dbReference>
<dbReference type="InterPro" id="IPR029063">
    <property type="entry name" value="SAM-dependent_MTases_sf"/>
</dbReference>
<evidence type="ECO:0000256" key="2">
    <source>
        <dbReference type="ARBA" id="ARBA00022679"/>
    </source>
</evidence>
<dbReference type="Proteomes" id="UP000006000">
    <property type="component" value="Unassembled WGS sequence"/>
</dbReference>
<dbReference type="SUPFAM" id="SSF53335">
    <property type="entry name" value="S-adenosyl-L-methionine-dependent methyltransferases"/>
    <property type="match status" value="1"/>
</dbReference>
<dbReference type="GO" id="GO:0008757">
    <property type="term" value="F:S-adenosylmethionine-dependent methyltransferase activity"/>
    <property type="evidence" value="ECO:0007669"/>
    <property type="project" value="TreeGrafter"/>
</dbReference>
<dbReference type="GO" id="GO:0016300">
    <property type="term" value="F:tRNA (uridine) methyltransferase activity"/>
    <property type="evidence" value="ECO:0007669"/>
    <property type="project" value="UniProtKB-UniRule"/>
</dbReference>
<feature type="binding site" evidence="4">
    <location>
        <position position="27"/>
    </location>
    <ligand>
        <name>S-adenosyl-L-methionine</name>
        <dbReference type="ChEBI" id="CHEBI:59789"/>
    </ligand>
</feature>
<dbReference type="InterPro" id="IPR050362">
    <property type="entry name" value="Cation-dep_OMT"/>
</dbReference>
<dbReference type="HOGENOM" id="CLU_067676_4_0_9"/>
<dbReference type="EMBL" id="AAVL02000023">
    <property type="protein sequence ID" value="EDM52501.1"/>
    <property type="molecule type" value="Genomic_DNA"/>
</dbReference>
<organism evidence="5 6">
    <name type="scientific">Eubacterium ventriosum ATCC 27560</name>
    <dbReference type="NCBI Taxonomy" id="411463"/>
    <lineage>
        <taxon>Bacteria</taxon>
        <taxon>Bacillati</taxon>
        <taxon>Bacillota</taxon>
        <taxon>Clostridia</taxon>
        <taxon>Eubacteriales</taxon>
        <taxon>Eubacteriaceae</taxon>
        <taxon>Eubacterium</taxon>
    </lineage>
</organism>
<dbReference type="PROSITE" id="PS51682">
    <property type="entry name" value="SAM_OMT_I"/>
    <property type="match status" value="1"/>
</dbReference>
<evidence type="ECO:0000256" key="3">
    <source>
        <dbReference type="ARBA" id="ARBA00022691"/>
    </source>
</evidence>
<dbReference type="GO" id="GO:0030488">
    <property type="term" value="P:tRNA methylation"/>
    <property type="evidence" value="ECO:0007669"/>
    <property type="project" value="UniProtKB-UniRule"/>
</dbReference>
<feature type="binding site" evidence="4">
    <location>
        <position position="122"/>
    </location>
    <ligand>
        <name>Mg(2+)</name>
        <dbReference type="ChEBI" id="CHEBI:18420"/>
    </ligand>
</feature>
<dbReference type="Gene3D" id="3.40.50.150">
    <property type="entry name" value="Vaccinia Virus protein VP39"/>
    <property type="match status" value="1"/>
</dbReference>
<dbReference type="GO" id="GO:0000287">
    <property type="term" value="F:magnesium ion binding"/>
    <property type="evidence" value="ECO:0007669"/>
    <property type="project" value="UniProtKB-UniRule"/>
</dbReference>
<feature type="binding site" evidence="4">
    <location>
        <begin position="103"/>
        <end position="104"/>
    </location>
    <ligand>
        <name>S-adenosyl-L-methionine</name>
        <dbReference type="ChEBI" id="CHEBI:59789"/>
    </ligand>
</feature>
<comment type="function">
    <text evidence="4">Catalyzes the methylation of 5-hydroxyuridine (ho5U) to form 5-methoxyuridine (mo5U) at position 34 in tRNAs.</text>
</comment>
<reference evidence="5 6" key="2">
    <citation type="submission" date="2007-04" db="EMBL/GenBank/DDBJ databases">
        <title>Draft genome sequence of Eubacterium ventriosum (ATCC 27560).</title>
        <authorList>
            <person name="Sudarsanam P."/>
            <person name="Ley R."/>
            <person name="Guruge J."/>
            <person name="Turnbaugh P.J."/>
            <person name="Mahowald M."/>
            <person name="Liep D."/>
            <person name="Gordon J."/>
        </authorList>
    </citation>
    <scope>NUCLEOTIDE SEQUENCE [LARGE SCALE GENOMIC DNA]</scope>
    <source>
        <strain evidence="5 6">ATCC 27560</strain>
    </source>
</reference>
<sequence>MHSLEKPNNNVLEEIEQQAHIDGVPIIRKEMESFLRVMLTITKPKRILELGTAVGYSAILMSEAIEKDASIITIENYEKRIVQARDNFKKADKEDVITMLEGDAMEIMPGLEGDSFDFVFMDAAKAQYIHFLPEVMRLMKKGAVLITDNVLQEGDIIQSKYVVRRRDRTIHKRMREYLEVVKNHPELETTIVPIGDGITISVKK</sequence>
<keyword evidence="2 4" id="KW-0808">Transferase</keyword>
<dbReference type="AlphaFoldDB" id="A5Z3L1"/>
<comment type="similarity">
    <text evidence="4">Belongs to the class I-like SAM-binding methyltransferase superfamily. Cation-dependent O-methyltransferase family.</text>
</comment>
<feature type="binding site" evidence="4">
    <location>
        <position position="148"/>
    </location>
    <ligand>
        <name>Mg(2+)</name>
        <dbReference type="ChEBI" id="CHEBI:18420"/>
    </ligand>
</feature>
<feature type="binding site" evidence="4">
    <location>
        <position position="122"/>
    </location>
    <ligand>
        <name>S-adenosyl-L-methionine</name>
        <dbReference type="ChEBI" id="CHEBI:59789"/>
    </ligand>
</feature>
<protein>
    <recommendedName>
        <fullName evidence="4">tRNA 5-hydroxyuridine methyltransferase</fullName>
        <ecNumber evidence="4">2.1.1.-</ecNumber>
    </recommendedName>
    <alternativeName>
        <fullName evidence="4">ho5U methyltransferase</fullName>
    </alternativeName>
</protein>
<dbReference type="STRING" id="411463.EUBVEN_00257"/>
<evidence type="ECO:0000313" key="6">
    <source>
        <dbReference type="Proteomes" id="UP000006000"/>
    </source>
</evidence>
<feature type="binding site" evidence="4">
    <location>
        <position position="57"/>
    </location>
    <ligand>
        <name>S-adenosyl-L-methionine</name>
        <dbReference type="ChEBI" id="CHEBI:59789"/>
    </ligand>
</feature>
<dbReference type="HAMAP" id="MF_02217">
    <property type="entry name" value="TrmR_methyltr"/>
    <property type="match status" value="1"/>
</dbReference>
<keyword evidence="4" id="KW-0460">Magnesium</keyword>
<dbReference type="GO" id="GO:0008171">
    <property type="term" value="F:O-methyltransferase activity"/>
    <property type="evidence" value="ECO:0007669"/>
    <property type="project" value="InterPro"/>
</dbReference>
<name>A5Z3L1_9FIRM</name>
<dbReference type="Pfam" id="PF01596">
    <property type="entry name" value="Methyltransf_3"/>
    <property type="match status" value="1"/>
</dbReference>
<evidence type="ECO:0000256" key="4">
    <source>
        <dbReference type="HAMAP-Rule" id="MF_02217"/>
    </source>
</evidence>
<feature type="binding site" evidence="4">
    <location>
        <position position="149"/>
    </location>
    <ligand>
        <name>Mg(2+)</name>
        <dbReference type="ChEBI" id="CHEBI:18420"/>
    </ligand>
</feature>
<keyword evidence="1 4" id="KW-0489">Methyltransferase</keyword>
<comment type="caution">
    <text evidence="5">The sequence shown here is derived from an EMBL/GenBank/DDBJ whole genome shotgun (WGS) entry which is preliminary data.</text>
</comment>
<feature type="binding site" evidence="4">
    <location>
        <position position="75"/>
    </location>
    <ligand>
        <name>S-adenosyl-L-methionine</name>
        <dbReference type="ChEBI" id="CHEBI:59789"/>
    </ligand>
</feature>
<accession>A5Z3L1</accession>
<evidence type="ECO:0000256" key="1">
    <source>
        <dbReference type="ARBA" id="ARBA00022603"/>
    </source>
</evidence>